<dbReference type="InterPro" id="IPR023214">
    <property type="entry name" value="HAD_sf"/>
</dbReference>
<dbReference type="Proteomes" id="UP000013827">
    <property type="component" value="Unassembled WGS sequence"/>
</dbReference>
<accession>A0A0D3I9W6</accession>
<reference evidence="2" key="1">
    <citation type="journal article" date="2013" name="Nature">
        <title>Pan genome of the phytoplankton Emiliania underpins its global distribution.</title>
        <authorList>
            <person name="Read B.A."/>
            <person name="Kegel J."/>
            <person name="Klute M.J."/>
            <person name="Kuo A."/>
            <person name="Lefebvre S.C."/>
            <person name="Maumus F."/>
            <person name="Mayer C."/>
            <person name="Miller J."/>
            <person name="Monier A."/>
            <person name="Salamov A."/>
            <person name="Young J."/>
            <person name="Aguilar M."/>
            <person name="Claverie J.M."/>
            <person name="Frickenhaus S."/>
            <person name="Gonzalez K."/>
            <person name="Herman E.K."/>
            <person name="Lin Y.C."/>
            <person name="Napier J."/>
            <person name="Ogata H."/>
            <person name="Sarno A.F."/>
            <person name="Shmutz J."/>
            <person name="Schroeder D."/>
            <person name="de Vargas C."/>
            <person name="Verret F."/>
            <person name="von Dassow P."/>
            <person name="Valentin K."/>
            <person name="Van de Peer Y."/>
            <person name="Wheeler G."/>
            <person name="Dacks J.B."/>
            <person name="Delwiche C.F."/>
            <person name="Dyhrman S.T."/>
            <person name="Glockner G."/>
            <person name="John U."/>
            <person name="Richards T."/>
            <person name="Worden A.Z."/>
            <person name="Zhang X."/>
            <person name="Grigoriev I.V."/>
            <person name="Allen A.E."/>
            <person name="Bidle K."/>
            <person name="Borodovsky M."/>
            <person name="Bowler C."/>
            <person name="Brownlee C."/>
            <person name="Cock J.M."/>
            <person name="Elias M."/>
            <person name="Gladyshev V.N."/>
            <person name="Groth M."/>
            <person name="Guda C."/>
            <person name="Hadaegh A."/>
            <person name="Iglesias-Rodriguez M.D."/>
            <person name="Jenkins J."/>
            <person name="Jones B.M."/>
            <person name="Lawson T."/>
            <person name="Leese F."/>
            <person name="Lindquist E."/>
            <person name="Lobanov A."/>
            <person name="Lomsadze A."/>
            <person name="Malik S.B."/>
            <person name="Marsh M.E."/>
            <person name="Mackinder L."/>
            <person name="Mock T."/>
            <person name="Mueller-Roeber B."/>
            <person name="Pagarete A."/>
            <person name="Parker M."/>
            <person name="Probert I."/>
            <person name="Quesneville H."/>
            <person name="Raines C."/>
            <person name="Rensing S.A."/>
            <person name="Riano-Pachon D.M."/>
            <person name="Richier S."/>
            <person name="Rokitta S."/>
            <person name="Shiraiwa Y."/>
            <person name="Soanes D.M."/>
            <person name="van der Giezen M."/>
            <person name="Wahlund T.M."/>
            <person name="Williams B."/>
            <person name="Wilson W."/>
            <person name="Wolfe G."/>
            <person name="Wurch L.L."/>
        </authorList>
    </citation>
    <scope>NUCLEOTIDE SEQUENCE</scope>
</reference>
<dbReference type="RefSeq" id="XP_005760480.1">
    <property type="nucleotide sequence ID" value="XM_005760423.1"/>
</dbReference>
<evidence type="ECO:0000313" key="1">
    <source>
        <dbReference type="EnsemblProtists" id="EOD08051"/>
    </source>
</evidence>
<dbReference type="EnsemblProtists" id="EOD08051">
    <property type="protein sequence ID" value="EOD08051"/>
    <property type="gene ID" value="EMIHUDRAFT_258389"/>
</dbReference>
<reference evidence="1" key="2">
    <citation type="submission" date="2024-10" db="UniProtKB">
        <authorList>
            <consortium name="EnsemblProtists"/>
        </authorList>
    </citation>
    <scope>IDENTIFICATION</scope>
</reference>
<dbReference type="KEGG" id="ehx:EMIHUDRAFT_258389"/>
<evidence type="ECO:0000313" key="2">
    <source>
        <dbReference type="Proteomes" id="UP000013827"/>
    </source>
</evidence>
<organism evidence="1 2">
    <name type="scientific">Emiliania huxleyi (strain CCMP1516)</name>
    <dbReference type="NCBI Taxonomy" id="280463"/>
    <lineage>
        <taxon>Eukaryota</taxon>
        <taxon>Haptista</taxon>
        <taxon>Haptophyta</taxon>
        <taxon>Prymnesiophyceae</taxon>
        <taxon>Isochrysidales</taxon>
        <taxon>Noelaerhabdaceae</taxon>
        <taxon>Emiliania</taxon>
    </lineage>
</organism>
<dbReference type="Gene3D" id="3.40.50.1000">
    <property type="entry name" value="HAD superfamily/HAD-like"/>
    <property type="match status" value="1"/>
</dbReference>
<dbReference type="PaxDb" id="2903-EOD08051"/>
<dbReference type="AlphaFoldDB" id="A0A0D3I9W6"/>
<proteinExistence type="predicted"/>
<keyword evidence="2" id="KW-1185">Reference proteome</keyword>
<dbReference type="HOGENOM" id="CLU_2965711_0_0_1"/>
<dbReference type="GeneID" id="17254203"/>
<sequence length="59" mass="5956">MVGDSYAADVAGGINASLLATVWGSLMHGHLSAVPAGQPSPTFTVESVLEVEACLEKIG</sequence>
<name>A0A0D3I9W6_EMIH1</name>
<protein>
    <submittedName>
        <fullName evidence="1">Uncharacterized protein</fullName>
    </submittedName>
</protein>